<comment type="caution">
    <text evidence="1">The sequence shown here is derived from an EMBL/GenBank/DDBJ whole genome shotgun (WGS) entry which is preliminary data.</text>
</comment>
<accession>A0AAD4ZLU9</accession>
<organism evidence="1 2">
    <name type="scientific">Prunus dulcis</name>
    <name type="common">Almond</name>
    <name type="synonym">Amygdalus dulcis</name>
    <dbReference type="NCBI Taxonomy" id="3755"/>
    <lineage>
        <taxon>Eukaryota</taxon>
        <taxon>Viridiplantae</taxon>
        <taxon>Streptophyta</taxon>
        <taxon>Embryophyta</taxon>
        <taxon>Tracheophyta</taxon>
        <taxon>Spermatophyta</taxon>
        <taxon>Magnoliopsida</taxon>
        <taxon>eudicotyledons</taxon>
        <taxon>Gunneridae</taxon>
        <taxon>Pentapetalae</taxon>
        <taxon>rosids</taxon>
        <taxon>fabids</taxon>
        <taxon>Rosales</taxon>
        <taxon>Rosaceae</taxon>
        <taxon>Amygdaloideae</taxon>
        <taxon>Amygdaleae</taxon>
        <taxon>Prunus</taxon>
    </lineage>
</organism>
<dbReference type="Pfam" id="PF04827">
    <property type="entry name" value="Plant_tran"/>
    <property type="match status" value="1"/>
</dbReference>
<dbReference type="InterPro" id="IPR006912">
    <property type="entry name" value="Harbinger_derived_prot"/>
</dbReference>
<name>A0AAD4ZLU9_PRUDU</name>
<keyword evidence="2" id="KW-1185">Reference proteome</keyword>
<protein>
    <submittedName>
        <fullName evidence="1">Uncharacterized protein</fullName>
    </submittedName>
</protein>
<reference evidence="1 2" key="1">
    <citation type="journal article" date="2022" name="G3 (Bethesda)">
        <title>Whole-genome sequence and methylome profiling of the almond [Prunus dulcis (Mill.) D.A. Webb] cultivar 'Nonpareil'.</title>
        <authorList>
            <person name="D'Amico-Willman K.M."/>
            <person name="Ouma W.Z."/>
            <person name="Meulia T."/>
            <person name="Sideli G.M."/>
            <person name="Gradziel T.M."/>
            <person name="Fresnedo-Ramirez J."/>
        </authorList>
    </citation>
    <scope>NUCLEOTIDE SEQUENCE [LARGE SCALE GENOMIC DNA]</scope>
    <source>
        <strain evidence="1">Clone GOH B32 T37-40</strain>
    </source>
</reference>
<dbReference type="AlphaFoldDB" id="A0AAD4ZLU9"/>
<evidence type="ECO:0000313" key="1">
    <source>
        <dbReference type="EMBL" id="KAI5350424.1"/>
    </source>
</evidence>
<evidence type="ECO:0000313" key="2">
    <source>
        <dbReference type="Proteomes" id="UP001054821"/>
    </source>
</evidence>
<proteinExistence type="predicted"/>
<sequence>MRIIAYEVAADVVDDYVRIGETTSIESMKRLPGSHNDINVLEHSPLLSDLREGRVPPPNYSINSHDYTMGYYLADGIYPSWATFVKTIPCPQGPKAKTFAAAQESSRERC</sequence>
<dbReference type="PANTHER" id="PTHR47150:SF7">
    <property type="entry name" value="NUCLEASE"/>
    <property type="match status" value="1"/>
</dbReference>
<dbReference type="Proteomes" id="UP001054821">
    <property type="component" value="Chromosome 1"/>
</dbReference>
<dbReference type="PANTHER" id="PTHR47150">
    <property type="entry name" value="OS12G0169200 PROTEIN"/>
    <property type="match status" value="1"/>
</dbReference>
<gene>
    <name evidence="1" type="ORF">L3X38_003315</name>
</gene>
<dbReference type="EMBL" id="JAJFAZ020000001">
    <property type="protein sequence ID" value="KAI5350424.1"/>
    <property type="molecule type" value="Genomic_DNA"/>
</dbReference>